<dbReference type="PRINTS" id="PR01179">
    <property type="entry name" value="ODADCRBXLASE"/>
</dbReference>
<keyword evidence="15" id="KW-1185">Reference proteome</keyword>
<evidence type="ECO:0000256" key="11">
    <source>
        <dbReference type="PIRSR" id="PIRSR600183-50"/>
    </source>
</evidence>
<dbReference type="Gene3D" id="3.20.20.10">
    <property type="entry name" value="Alanine racemase"/>
    <property type="match status" value="1"/>
</dbReference>
<keyword evidence="7" id="KW-0210">Decarboxylase</keyword>
<comment type="pathway">
    <text evidence="2 12">Amino-acid biosynthesis; L-lysine biosynthesis via DAP pathway; (S)-tetrahydrodipicolinate from L-aspartate: step 1/4.</text>
</comment>
<dbReference type="SUPFAM" id="SSF51419">
    <property type="entry name" value="PLP-binding barrel"/>
    <property type="match status" value="1"/>
</dbReference>
<feature type="active site" description="Proton donor" evidence="11">
    <location>
        <position position="811"/>
    </location>
</feature>
<proteinExistence type="predicted"/>
<dbReference type="OrthoDB" id="9802241at2"/>
<keyword evidence="4 14" id="KW-0808">Transferase</keyword>
<accession>A0A516V4N3</accession>
<dbReference type="UniPathway" id="UPA00050">
    <property type="reaction ID" value="UER00461"/>
</dbReference>
<protein>
    <recommendedName>
        <fullName evidence="3">aspartate kinase</fullName>
        <ecNumber evidence="3">2.7.2.4</ecNumber>
    </recommendedName>
</protein>
<dbReference type="InterPro" id="IPR022657">
    <property type="entry name" value="De-COase2_CS"/>
</dbReference>
<dbReference type="GO" id="GO:0005524">
    <property type="term" value="F:ATP binding"/>
    <property type="evidence" value="ECO:0007669"/>
    <property type="project" value="UniProtKB-KW"/>
</dbReference>
<dbReference type="GO" id="GO:0009089">
    <property type="term" value="P:lysine biosynthetic process via diaminopimelate"/>
    <property type="evidence" value="ECO:0007669"/>
    <property type="project" value="UniProtKB-UniPathway"/>
</dbReference>
<dbReference type="PANTHER" id="PTHR43727">
    <property type="entry name" value="DIAMINOPIMELATE DECARBOXYLASE"/>
    <property type="match status" value="1"/>
</dbReference>
<reference evidence="14 15" key="1">
    <citation type="submission" date="2019-07" db="EMBL/GenBank/DDBJ databases">
        <title>Lysobacter weifangensis sp. nov., isolated from bensulfuron-methyl contaminated farmland soil.</title>
        <authorList>
            <person name="Zhao H."/>
        </authorList>
    </citation>
    <scope>NUCLEOTIDE SEQUENCE [LARGE SCALE GENOMIC DNA]</scope>
    <source>
        <strain evidence="14 15">CC-Bw-6</strain>
    </source>
</reference>
<dbReference type="UniPathway" id="UPA00034">
    <property type="reaction ID" value="UER00015"/>
</dbReference>
<dbReference type="GO" id="GO:0008836">
    <property type="term" value="F:diaminopimelate decarboxylase activity"/>
    <property type="evidence" value="ECO:0007669"/>
    <property type="project" value="InterPro"/>
</dbReference>
<dbReference type="NCBIfam" id="NF006515">
    <property type="entry name" value="PRK08961.1"/>
    <property type="match status" value="1"/>
</dbReference>
<dbReference type="UniPathway" id="UPA00051">
    <property type="reaction ID" value="UER00462"/>
</dbReference>
<name>A0A516V4N3_9GAMM</name>
<dbReference type="FunFam" id="3.20.20.10:FF:000008">
    <property type="entry name" value="Ornithine decarboxylase"/>
    <property type="match status" value="1"/>
</dbReference>
<dbReference type="InterPro" id="IPR022644">
    <property type="entry name" value="De-COase2_N"/>
</dbReference>
<keyword evidence="9 11" id="KW-0663">Pyridoxal phosphate</keyword>
<keyword evidence="5" id="KW-0547">Nucleotide-binding</keyword>
<evidence type="ECO:0000256" key="9">
    <source>
        <dbReference type="ARBA" id="ARBA00022898"/>
    </source>
</evidence>
<dbReference type="InterPro" id="IPR042199">
    <property type="entry name" value="AsparK_Bifunc_asparK/hSer_DH"/>
</dbReference>
<dbReference type="NCBIfam" id="TIGR00657">
    <property type="entry name" value="asp_kinases"/>
    <property type="match status" value="1"/>
</dbReference>
<evidence type="ECO:0000313" key="14">
    <source>
        <dbReference type="EMBL" id="QDQ73447.1"/>
    </source>
</evidence>
<evidence type="ECO:0000256" key="6">
    <source>
        <dbReference type="ARBA" id="ARBA00022777"/>
    </source>
</evidence>
<sequence>MPARPADASWTVLKFGGTSVSKRERWDEIGRIAAARAGEGRVLVVVSALSGVTNELQAIANGDDIAGRVAALIERHRGFCAELGLDPDVALGERLRALQALRDDPRAVSRPLAWQAEVLAQGELLSSTLGAAYLRSRGLDFGWCDARDWLRALAMPNQSDWALRLSVNCAHDGDDALRSRFAEQPTRMLLTQGFIARHDDGGTAILGRGGSDTSAAYFGALLGARRVEIWTDVPGMFSANPREVPDARLLARLDYAEAQEIATTGAKVLHPRSIAPCRDGGVPMAILDTSNPELPGTRIDASVAAVPGVKAISRRNGIVLVSMESIGMWQQVGFLADIFERFRRHGLSVDLIGSSETNVTVSLDPSDNLVSTDVLAKLSQDLAEVCRVKVIAPCAAITLVGRGMRSLLHRLSDIWATFGRERVHLISQSSNDLNLTFVVDEADADGLVPLLHAELIRGGAMPVHDADVFGPSWRTLLHGAPQRAAPWWRFERERLLALAEKNTPRYVYHLPTVRERARQLSAIDAIDRRYYAIKANPHPAILRELVAEGFGLECVSQGELERVFDALPELAAERVLFTPSFAPIDEYRTAFERGVTVTVDNVELLRNWPEAFRGRALWLRVDLGYGDGHHEKVSTGGKEAKFGLPAQRVDEFVDLARSLGIAITGLHAHLGSGIDNGGHWKAMLDELAGFARRIGSVDTIDIGGGLPIPYRADEEAFDLDAWAEGLAEMKHLHPAFKLAIEPGRFLVAEAGVLLAHATQVVEKDGVRRVGLDAGMNALIRPALYDAWHDIANLSRLDDTDEAMFDIVGPICESSDLFGKDRRLPRATAPGDTMLVADAGAYGSSMASEYNLRALPAEDIVE</sequence>
<dbReference type="PIRSF" id="PIRSF036459">
    <property type="entry name" value="DAP_dec_asp_kin"/>
    <property type="match status" value="1"/>
</dbReference>
<dbReference type="SUPFAM" id="SSF53633">
    <property type="entry name" value="Carbamate kinase-like"/>
    <property type="match status" value="1"/>
</dbReference>
<dbReference type="InterPro" id="IPR029066">
    <property type="entry name" value="PLP-binding_barrel"/>
</dbReference>
<dbReference type="Gene3D" id="2.40.37.10">
    <property type="entry name" value="Lyase, Ornithine Decarboxylase, Chain A, domain 1"/>
    <property type="match status" value="1"/>
</dbReference>
<evidence type="ECO:0000256" key="7">
    <source>
        <dbReference type="ARBA" id="ARBA00022793"/>
    </source>
</evidence>
<dbReference type="SUPFAM" id="SSF50621">
    <property type="entry name" value="Alanine racemase C-terminal domain-like"/>
    <property type="match status" value="1"/>
</dbReference>
<dbReference type="InterPro" id="IPR009006">
    <property type="entry name" value="Ala_racemase/Decarboxylase_C"/>
</dbReference>
<dbReference type="RefSeq" id="WP_143878959.1">
    <property type="nucleotide sequence ID" value="NZ_BAABLZ010000001.1"/>
</dbReference>
<dbReference type="InterPro" id="IPR045865">
    <property type="entry name" value="ACT-like_dom_sf"/>
</dbReference>
<dbReference type="InterPro" id="IPR001048">
    <property type="entry name" value="Asp/Glu/Uridylate_kinase"/>
</dbReference>
<feature type="modified residue" description="N6-(pyridoxal phosphate)lysine" evidence="11">
    <location>
        <position position="534"/>
    </location>
</feature>
<dbReference type="Pfam" id="PF00696">
    <property type="entry name" value="AA_kinase"/>
    <property type="match status" value="1"/>
</dbReference>
<dbReference type="EC" id="2.7.2.4" evidence="3"/>
<evidence type="ECO:0000256" key="3">
    <source>
        <dbReference type="ARBA" id="ARBA00013059"/>
    </source>
</evidence>
<dbReference type="InterPro" id="IPR018042">
    <property type="entry name" value="Aspartate_kinase_CS"/>
</dbReference>
<evidence type="ECO:0000256" key="4">
    <source>
        <dbReference type="ARBA" id="ARBA00022679"/>
    </source>
</evidence>
<dbReference type="GO" id="GO:0009088">
    <property type="term" value="P:threonine biosynthetic process"/>
    <property type="evidence" value="ECO:0007669"/>
    <property type="project" value="UniProtKB-UniPathway"/>
</dbReference>
<dbReference type="Gene3D" id="3.40.1160.10">
    <property type="entry name" value="Acetylglutamate kinase-like"/>
    <property type="match status" value="1"/>
</dbReference>
<dbReference type="Proteomes" id="UP000315891">
    <property type="component" value="Chromosome"/>
</dbReference>
<dbReference type="PROSITE" id="PS51671">
    <property type="entry name" value="ACT"/>
    <property type="match status" value="1"/>
</dbReference>
<evidence type="ECO:0000256" key="10">
    <source>
        <dbReference type="ARBA" id="ARBA00023239"/>
    </source>
</evidence>
<dbReference type="PROSITE" id="PS00324">
    <property type="entry name" value="ASPARTOKINASE"/>
    <property type="match status" value="1"/>
</dbReference>
<dbReference type="Gene3D" id="1.20.120.1320">
    <property type="entry name" value="Aspartokinase, catalytic domain"/>
    <property type="match status" value="1"/>
</dbReference>
<dbReference type="InterPro" id="IPR002986">
    <property type="entry name" value="DAP_deCOOHase_LysA"/>
</dbReference>
<dbReference type="PANTHER" id="PTHR43727:SF2">
    <property type="entry name" value="GROUP IV DECARBOXYLASE"/>
    <property type="match status" value="1"/>
</dbReference>
<dbReference type="GO" id="GO:0004072">
    <property type="term" value="F:aspartate kinase activity"/>
    <property type="evidence" value="ECO:0007669"/>
    <property type="project" value="UniProtKB-EC"/>
</dbReference>
<dbReference type="PROSITE" id="PS00879">
    <property type="entry name" value="ODR_DC_2_2"/>
    <property type="match status" value="1"/>
</dbReference>
<dbReference type="InterPro" id="IPR022653">
    <property type="entry name" value="De-COase2_pyr-phos_BS"/>
</dbReference>
<dbReference type="InterPro" id="IPR036393">
    <property type="entry name" value="AceGlu_kinase-like_sf"/>
</dbReference>
<dbReference type="SUPFAM" id="SSF55021">
    <property type="entry name" value="ACT-like"/>
    <property type="match status" value="2"/>
</dbReference>
<feature type="domain" description="ACT" evidence="13">
    <location>
        <begin position="323"/>
        <end position="393"/>
    </location>
</feature>
<dbReference type="EMBL" id="CP041742">
    <property type="protein sequence ID" value="QDQ73447.1"/>
    <property type="molecule type" value="Genomic_DNA"/>
</dbReference>
<gene>
    <name evidence="14" type="ORF">FNZ56_05980</name>
</gene>
<organism evidence="14 15">
    <name type="scientific">Pseudoluteimonas lycopersici</name>
    <dbReference type="NCBI Taxonomy" id="1324796"/>
    <lineage>
        <taxon>Bacteria</taxon>
        <taxon>Pseudomonadati</taxon>
        <taxon>Pseudomonadota</taxon>
        <taxon>Gammaproteobacteria</taxon>
        <taxon>Lysobacterales</taxon>
        <taxon>Lysobacteraceae</taxon>
        <taxon>Pseudoluteimonas</taxon>
    </lineage>
</organism>
<dbReference type="InterPro" id="IPR000183">
    <property type="entry name" value="Orn/DAP/Arg_de-COase"/>
</dbReference>
<evidence type="ECO:0000313" key="15">
    <source>
        <dbReference type="Proteomes" id="UP000315891"/>
    </source>
</evidence>
<keyword evidence="12" id="KW-0028">Amino-acid biosynthesis</keyword>
<comment type="pathway">
    <text evidence="12">Amino-acid biosynthesis; L-methionine biosynthesis via de novo pathway; L-homoserine from L-aspartate: step 1/3.</text>
</comment>
<evidence type="ECO:0000256" key="12">
    <source>
        <dbReference type="RuleBase" id="RU004249"/>
    </source>
</evidence>
<dbReference type="InterPro" id="IPR002912">
    <property type="entry name" value="ACT_dom"/>
</dbReference>
<dbReference type="InterPro" id="IPR001341">
    <property type="entry name" value="Asp_kinase"/>
</dbReference>
<evidence type="ECO:0000256" key="2">
    <source>
        <dbReference type="ARBA" id="ARBA00004766"/>
    </source>
</evidence>
<keyword evidence="6 14" id="KW-0418">Kinase</keyword>
<dbReference type="PROSITE" id="PS00878">
    <property type="entry name" value="ODR_DC_2_1"/>
    <property type="match status" value="1"/>
</dbReference>
<dbReference type="Gene3D" id="3.30.70.260">
    <property type="match status" value="2"/>
</dbReference>
<comment type="pathway">
    <text evidence="12">Amino-acid biosynthesis; L-threonine biosynthesis; L-threonine from L-aspartate: step 1/5.</text>
</comment>
<comment type="cofactor">
    <cofactor evidence="1 11">
        <name>pyridoxal 5'-phosphate</name>
        <dbReference type="ChEBI" id="CHEBI:597326"/>
    </cofactor>
</comment>
<dbReference type="Pfam" id="PF02784">
    <property type="entry name" value="Orn_Arg_deC_N"/>
    <property type="match status" value="1"/>
</dbReference>
<keyword evidence="10 14" id="KW-0456">Lyase</keyword>
<evidence type="ECO:0000256" key="1">
    <source>
        <dbReference type="ARBA" id="ARBA00001933"/>
    </source>
</evidence>
<evidence type="ECO:0000256" key="8">
    <source>
        <dbReference type="ARBA" id="ARBA00022840"/>
    </source>
</evidence>
<dbReference type="AlphaFoldDB" id="A0A516V4N3"/>
<keyword evidence="8" id="KW-0067">ATP-binding</keyword>
<evidence type="ECO:0000259" key="13">
    <source>
        <dbReference type="PROSITE" id="PS51671"/>
    </source>
</evidence>
<dbReference type="InterPro" id="IPR011246">
    <property type="entry name" value="DAP_dec_asp_kin"/>
</dbReference>
<evidence type="ECO:0000256" key="5">
    <source>
        <dbReference type="ARBA" id="ARBA00022741"/>
    </source>
</evidence>
<dbReference type="PRINTS" id="PR01181">
    <property type="entry name" value="DAPDCRBXLASE"/>
</dbReference>